<dbReference type="AlphaFoldDB" id="A0A5J4VYI9"/>
<protein>
    <submittedName>
        <fullName evidence="1">Uncharacterized protein</fullName>
    </submittedName>
</protein>
<evidence type="ECO:0000313" key="2">
    <source>
        <dbReference type="Proteomes" id="UP000324800"/>
    </source>
</evidence>
<accession>A0A5J4VYI9</accession>
<organism evidence="1 2">
    <name type="scientific">Streblomastix strix</name>
    <dbReference type="NCBI Taxonomy" id="222440"/>
    <lineage>
        <taxon>Eukaryota</taxon>
        <taxon>Metamonada</taxon>
        <taxon>Preaxostyla</taxon>
        <taxon>Oxymonadida</taxon>
        <taxon>Streblomastigidae</taxon>
        <taxon>Streblomastix</taxon>
    </lineage>
</organism>
<comment type="caution">
    <text evidence="1">The sequence shown here is derived from an EMBL/GenBank/DDBJ whole genome shotgun (WGS) entry which is preliminary data.</text>
</comment>
<evidence type="ECO:0000313" key="1">
    <source>
        <dbReference type="EMBL" id="KAA6387423.1"/>
    </source>
</evidence>
<dbReference type="EMBL" id="SNRW01004382">
    <property type="protein sequence ID" value="KAA6387423.1"/>
    <property type="molecule type" value="Genomic_DNA"/>
</dbReference>
<reference evidence="1 2" key="1">
    <citation type="submission" date="2019-03" db="EMBL/GenBank/DDBJ databases">
        <title>Single cell metagenomics reveals metabolic interactions within the superorganism composed of flagellate Streblomastix strix and complex community of Bacteroidetes bacteria on its surface.</title>
        <authorList>
            <person name="Treitli S.C."/>
            <person name="Kolisko M."/>
            <person name="Husnik F."/>
            <person name="Keeling P."/>
            <person name="Hampl V."/>
        </authorList>
    </citation>
    <scope>NUCLEOTIDE SEQUENCE [LARGE SCALE GENOMIC DNA]</scope>
    <source>
        <strain evidence="1">ST1C</strain>
    </source>
</reference>
<dbReference type="Proteomes" id="UP000324800">
    <property type="component" value="Unassembled WGS sequence"/>
</dbReference>
<name>A0A5J4VYI9_9EUKA</name>
<gene>
    <name evidence="1" type="ORF">EZS28_017051</name>
</gene>
<proteinExistence type="predicted"/>
<sequence>MSICPAILNHPAIVNLMAYGLKYQYNAQRGFVTYDFDTLSDQFSIASTEIHPNRDNSYELIKRCYTLFDEQANDYQEQLENYGLPFNSSFVHLWLAQTFESAEQIYLCMKYGDEDIPFDKCV</sequence>